<keyword evidence="1" id="KW-0732">Signal</keyword>
<dbReference type="OrthoDB" id="255821at2"/>
<dbReference type="GO" id="GO:0008318">
    <property type="term" value="F:protein prenyltransferase activity"/>
    <property type="evidence" value="ECO:0007669"/>
    <property type="project" value="InterPro"/>
</dbReference>
<gene>
    <name evidence="2" type="ORF">AX660_13455</name>
</gene>
<comment type="caution">
    <text evidence="2">The sequence shown here is derived from an EMBL/GenBank/DDBJ whole genome shotgun (WGS) entry which is preliminary data.</text>
</comment>
<dbReference type="InterPro" id="IPR011990">
    <property type="entry name" value="TPR-like_helical_dom_sf"/>
</dbReference>
<dbReference type="InterPro" id="IPR002088">
    <property type="entry name" value="Prenyl_trans_a"/>
</dbReference>
<organism evidence="2 3">
    <name type="scientific">Paraglaciecola hydrolytica</name>
    <dbReference type="NCBI Taxonomy" id="1799789"/>
    <lineage>
        <taxon>Bacteria</taxon>
        <taxon>Pseudomonadati</taxon>
        <taxon>Pseudomonadota</taxon>
        <taxon>Gammaproteobacteria</taxon>
        <taxon>Alteromonadales</taxon>
        <taxon>Alteromonadaceae</taxon>
        <taxon>Paraglaciecola</taxon>
    </lineage>
</organism>
<dbReference type="Gene3D" id="1.25.40.10">
    <property type="entry name" value="Tetratricopeptide repeat domain"/>
    <property type="match status" value="1"/>
</dbReference>
<dbReference type="SUPFAM" id="SSF48452">
    <property type="entry name" value="TPR-like"/>
    <property type="match status" value="1"/>
</dbReference>
<evidence type="ECO:0000313" key="3">
    <source>
        <dbReference type="Proteomes" id="UP000070299"/>
    </source>
</evidence>
<dbReference type="Pfam" id="PF13431">
    <property type="entry name" value="TPR_17"/>
    <property type="match status" value="1"/>
</dbReference>
<protein>
    <submittedName>
        <fullName evidence="2">Uncharacterized protein</fullName>
    </submittedName>
</protein>
<dbReference type="STRING" id="1799789.AX660_13455"/>
<dbReference type="EMBL" id="LSNE01000005">
    <property type="protein sequence ID" value="KXI29157.1"/>
    <property type="molecule type" value="Genomic_DNA"/>
</dbReference>
<proteinExistence type="predicted"/>
<accession>A0A136A1T3</accession>
<evidence type="ECO:0000256" key="1">
    <source>
        <dbReference type="SAM" id="SignalP"/>
    </source>
</evidence>
<evidence type="ECO:0000313" key="2">
    <source>
        <dbReference type="EMBL" id="KXI29157.1"/>
    </source>
</evidence>
<dbReference type="PROSITE" id="PS51147">
    <property type="entry name" value="PFTA"/>
    <property type="match status" value="1"/>
</dbReference>
<sequence length="251" mass="28313">MTFIKSTCLGLVVLLNACSSNNVADKQNIVSKQAIIAAPMSGDPWQHKAQTIKALPNRYLNQASVIPEAVNRRFEQGLLLIRQNKLSEAQSVYLSLAEQYPRLSGSWLQLAHIQASFITQATDAQTKQQSLDKQIAYLNNAIQANPDNYHAHNQLARVLREQGRFSRALYHYDLALSAWPAFPEARLNRAILHDLYLGNKKAARDDYQLYQALVAEPNRQVKGWIIDIERQLQIQEQLYNASSGSIKGESQ</sequence>
<feature type="signal peptide" evidence="1">
    <location>
        <begin position="1"/>
        <end position="24"/>
    </location>
</feature>
<dbReference type="AlphaFoldDB" id="A0A136A1T3"/>
<reference evidence="3" key="1">
    <citation type="submission" date="2016-02" db="EMBL/GenBank/DDBJ databases">
        <authorList>
            <person name="Schultz-Johansen M."/>
            <person name="Glaring M.A."/>
            <person name="Bech P.K."/>
            <person name="Stougaard P."/>
        </authorList>
    </citation>
    <scope>NUCLEOTIDE SEQUENCE [LARGE SCALE GENOMIC DNA]</scope>
    <source>
        <strain evidence="3">S66</strain>
    </source>
</reference>
<dbReference type="Proteomes" id="UP000070299">
    <property type="component" value="Unassembled WGS sequence"/>
</dbReference>
<dbReference type="RefSeq" id="WP_068376249.1">
    <property type="nucleotide sequence ID" value="NZ_LSNE01000005.1"/>
</dbReference>
<feature type="chain" id="PRO_5007469277" evidence="1">
    <location>
        <begin position="25"/>
        <end position="251"/>
    </location>
</feature>
<name>A0A136A1T3_9ALTE</name>
<keyword evidence="3" id="KW-1185">Reference proteome</keyword>